<name>A0A6J5NAJ3_9CAUD</name>
<organism evidence="1">
    <name type="scientific">uncultured Caudovirales phage</name>
    <dbReference type="NCBI Taxonomy" id="2100421"/>
    <lineage>
        <taxon>Viruses</taxon>
        <taxon>Duplodnaviria</taxon>
        <taxon>Heunggongvirae</taxon>
        <taxon>Uroviricota</taxon>
        <taxon>Caudoviricetes</taxon>
        <taxon>Peduoviridae</taxon>
        <taxon>Maltschvirus</taxon>
        <taxon>Maltschvirus maltsch</taxon>
    </lineage>
</organism>
<sequence length="445" mass="44654">MPKINQLPVLSQLSGGDQFPVYSPVNGDARRVSITSLIEYFQANFADPDYLTIINSPTNSGFNIQIGEQTKSVFLILNPSSTFAAGTITLPPVASCFDGQEIVVACSQVINTLTITPNGATVIGAPNAFSAGGFFTLRFNVLQSAWYTVSANQASTFSTITLTSGINDVNGNELVRVSATASAVNEITVANAAAGAAPVISATGNDTNISLNLAGKGSGTVQAGGVPVVTTTGAQTLTNKTLTAPIISTISNTGTLTLPSSTDTLVGRATTDTLTNKTFVAPALGTPASGVLTNCTGLPVGTGISGLGALVAAFLATPSSANLAAALTDETGSGAAVFAAQPTITGLRRAAPVTKTADFTLADAEDYLINNKAGSACVVTLPAAGSYPGRVVTIKTIQAQAVNSASSNVIPRAGGAAGTAILTGTAGNWATLVSNGTNWEIMAGS</sequence>
<gene>
    <name evidence="1" type="ORF">UFOVP670_55</name>
</gene>
<reference evidence="1" key="1">
    <citation type="submission" date="2020-04" db="EMBL/GenBank/DDBJ databases">
        <authorList>
            <person name="Chiriac C."/>
            <person name="Salcher M."/>
            <person name="Ghai R."/>
            <person name="Kavagutti S V."/>
        </authorList>
    </citation>
    <scope>NUCLEOTIDE SEQUENCE</scope>
</reference>
<dbReference type="EMBL" id="LR796632">
    <property type="protein sequence ID" value="CAB4156109.1"/>
    <property type="molecule type" value="Genomic_DNA"/>
</dbReference>
<proteinExistence type="predicted"/>
<protein>
    <submittedName>
        <fullName evidence="1">Uncharacterized protein</fullName>
    </submittedName>
</protein>
<evidence type="ECO:0000313" key="1">
    <source>
        <dbReference type="EMBL" id="CAB4156109.1"/>
    </source>
</evidence>
<accession>A0A6J5NAJ3</accession>